<comment type="caution">
    <text evidence="1">The sequence shown here is derived from an EMBL/GenBank/DDBJ whole genome shotgun (WGS) entry which is preliminary data.</text>
</comment>
<sequence>MHRFVQPDTSYAQVVARNYPELKGFSVGKQQGEANDHEKKIQQLGLNQVVNEEVGSCAKQEFMEKDQHGEEIVEFSLKKEECQWLEGSKVAMVRSLELVTRIQARMDVDGRLITLSPLGGRRVLLLERTTSYLDEYIKQNKELFDTWFESILPWEVAPQQNGRLAWLRISRVPLNAWCDGCFEKIASSIGDVLVIHEDTKKKSILCDGRVMILCSQVSKISKTVLLKVEEKLYEITVIEEEWGLDPE</sequence>
<gene>
    <name evidence="1" type="ORF">SLEP1_g23073</name>
</gene>
<proteinExistence type="predicted"/>
<dbReference type="PANTHER" id="PTHR34427:SF5">
    <property type="entry name" value="DUF4283 DOMAIN-CONTAINING PROTEIN"/>
    <property type="match status" value="1"/>
</dbReference>
<evidence type="ECO:0000313" key="2">
    <source>
        <dbReference type="Proteomes" id="UP001054252"/>
    </source>
</evidence>
<organism evidence="1 2">
    <name type="scientific">Rubroshorea leprosula</name>
    <dbReference type="NCBI Taxonomy" id="152421"/>
    <lineage>
        <taxon>Eukaryota</taxon>
        <taxon>Viridiplantae</taxon>
        <taxon>Streptophyta</taxon>
        <taxon>Embryophyta</taxon>
        <taxon>Tracheophyta</taxon>
        <taxon>Spermatophyta</taxon>
        <taxon>Magnoliopsida</taxon>
        <taxon>eudicotyledons</taxon>
        <taxon>Gunneridae</taxon>
        <taxon>Pentapetalae</taxon>
        <taxon>rosids</taxon>
        <taxon>malvids</taxon>
        <taxon>Malvales</taxon>
        <taxon>Dipterocarpaceae</taxon>
        <taxon>Rubroshorea</taxon>
    </lineage>
</organism>
<dbReference type="AlphaFoldDB" id="A0AAV5JBB3"/>
<dbReference type="EMBL" id="BPVZ01000035">
    <property type="protein sequence ID" value="GKV11854.1"/>
    <property type="molecule type" value="Genomic_DNA"/>
</dbReference>
<name>A0AAV5JBB3_9ROSI</name>
<keyword evidence="2" id="KW-1185">Reference proteome</keyword>
<accession>A0AAV5JBB3</accession>
<dbReference type="PANTHER" id="PTHR34427">
    <property type="entry name" value="DUF4283 DOMAIN PROTEIN"/>
    <property type="match status" value="1"/>
</dbReference>
<evidence type="ECO:0000313" key="1">
    <source>
        <dbReference type="EMBL" id="GKV11854.1"/>
    </source>
</evidence>
<evidence type="ECO:0008006" key="3">
    <source>
        <dbReference type="Google" id="ProtNLM"/>
    </source>
</evidence>
<reference evidence="1 2" key="1">
    <citation type="journal article" date="2021" name="Commun. Biol.">
        <title>The genome of Shorea leprosula (Dipterocarpaceae) highlights the ecological relevance of drought in aseasonal tropical rainforests.</title>
        <authorList>
            <person name="Ng K.K.S."/>
            <person name="Kobayashi M.J."/>
            <person name="Fawcett J.A."/>
            <person name="Hatakeyama M."/>
            <person name="Paape T."/>
            <person name="Ng C.H."/>
            <person name="Ang C.C."/>
            <person name="Tnah L.H."/>
            <person name="Lee C.T."/>
            <person name="Nishiyama T."/>
            <person name="Sese J."/>
            <person name="O'Brien M.J."/>
            <person name="Copetti D."/>
            <person name="Mohd Noor M.I."/>
            <person name="Ong R.C."/>
            <person name="Putra M."/>
            <person name="Sireger I.Z."/>
            <person name="Indrioko S."/>
            <person name="Kosugi Y."/>
            <person name="Izuno A."/>
            <person name="Isagi Y."/>
            <person name="Lee S.L."/>
            <person name="Shimizu K.K."/>
        </authorList>
    </citation>
    <scope>NUCLEOTIDE SEQUENCE [LARGE SCALE GENOMIC DNA]</scope>
    <source>
        <strain evidence="1">214</strain>
    </source>
</reference>
<protein>
    <recommendedName>
        <fullName evidence="3">DUF4283 domain-containing protein</fullName>
    </recommendedName>
</protein>
<dbReference type="Proteomes" id="UP001054252">
    <property type="component" value="Unassembled WGS sequence"/>
</dbReference>